<keyword evidence="8" id="KW-1185">Reference proteome</keyword>
<feature type="domain" description="Zinc finger PHD-type" evidence="6">
    <location>
        <begin position="392"/>
        <end position="471"/>
    </location>
</feature>
<dbReference type="PANTHER" id="PTHR46288:SF42">
    <property type="entry name" value="ZINC FINGER PHD-TYPE DOMAIN-CONTAINING PROTEIN"/>
    <property type="match status" value="1"/>
</dbReference>
<evidence type="ECO:0000256" key="3">
    <source>
        <dbReference type="ARBA" id="ARBA00022771"/>
    </source>
</evidence>
<dbReference type="InterPro" id="IPR046349">
    <property type="entry name" value="C1-like_sf"/>
</dbReference>
<dbReference type="InterPro" id="IPR001965">
    <property type="entry name" value="Znf_PHD"/>
</dbReference>
<feature type="region of interest" description="Disordered" evidence="5">
    <location>
        <begin position="217"/>
        <end position="276"/>
    </location>
</feature>
<evidence type="ECO:0000256" key="1">
    <source>
        <dbReference type="ARBA" id="ARBA00022723"/>
    </source>
</evidence>
<evidence type="ECO:0000259" key="6">
    <source>
        <dbReference type="SMART" id="SM00249"/>
    </source>
</evidence>
<keyword evidence="3" id="KW-0863">Zinc-finger</keyword>
<comment type="caution">
    <text evidence="7">The sequence shown here is derived from an EMBL/GenBank/DDBJ whole genome shotgun (WGS) entry which is preliminary data.</text>
</comment>
<keyword evidence="4" id="KW-0862">Zinc</keyword>
<evidence type="ECO:0000256" key="5">
    <source>
        <dbReference type="SAM" id="MobiDB-lite"/>
    </source>
</evidence>
<dbReference type="SUPFAM" id="SSF57889">
    <property type="entry name" value="Cysteine-rich domain"/>
    <property type="match status" value="4"/>
</dbReference>
<keyword evidence="1" id="KW-0479">Metal-binding</keyword>
<feature type="domain" description="Zinc finger PHD-type" evidence="6">
    <location>
        <begin position="304"/>
        <end position="367"/>
    </location>
</feature>
<evidence type="ECO:0000256" key="2">
    <source>
        <dbReference type="ARBA" id="ARBA00022737"/>
    </source>
</evidence>
<dbReference type="PANTHER" id="PTHR46288">
    <property type="entry name" value="PHORBOL-ESTER/DAG-TYPE DOMAIN-CONTAINING PROTEIN"/>
    <property type="match status" value="1"/>
</dbReference>
<dbReference type="SMART" id="SM00249">
    <property type="entry name" value="PHD"/>
    <property type="match status" value="5"/>
</dbReference>
<organism evidence="7 8">
    <name type="scientific">Datura stramonium</name>
    <name type="common">Jimsonweed</name>
    <name type="synonym">Common thornapple</name>
    <dbReference type="NCBI Taxonomy" id="4076"/>
    <lineage>
        <taxon>Eukaryota</taxon>
        <taxon>Viridiplantae</taxon>
        <taxon>Streptophyta</taxon>
        <taxon>Embryophyta</taxon>
        <taxon>Tracheophyta</taxon>
        <taxon>Spermatophyta</taxon>
        <taxon>Magnoliopsida</taxon>
        <taxon>eudicotyledons</taxon>
        <taxon>Gunneridae</taxon>
        <taxon>Pentapetalae</taxon>
        <taxon>asterids</taxon>
        <taxon>lamiids</taxon>
        <taxon>Solanales</taxon>
        <taxon>Solanaceae</taxon>
        <taxon>Solanoideae</taxon>
        <taxon>Datureae</taxon>
        <taxon>Datura</taxon>
    </lineage>
</organism>
<proteinExistence type="predicted"/>
<keyword evidence="2" id="KW-0677">Repeat</keyword>
<evidence type="ECO:0000256" key="4">
    <source>
        <dbReference type="ARBA" id="ARBA00022833"/>
    </source>
</evidence>
<feature type="compositionally biased region" description="Acidic residues" evidence="5">
    <location>
        <begin position="225"/>
        <end position="270"/>
    </location>
</feature>
<reference evidence="7 8" key="1">
    <citation type="journal article" date="2021" name="BMC Genomics">
        <title>Datura genome reveals duplications of psychoactive alkaloid biosynthetic genes and high mutation rate following tissue culture.</title>
        <authorList>
            <person name="Rajewski A."/>
            <person name="Carter-House D."/>
            <person name="Stajich J."/>
            <person name="Litt A."/>
        </authorList>
    </citation>
    <scope>NUCLEOTIDE SEQUENCE [LARGE SCALE GENOMIC DNA]</scope>
    <source>
        <strain evidence="7">AR-01</strain>
    </source>
</reference>
<sequence>MGREKRTCQGKQHFSHPHTLKLVNPTESGSLTCNACHEQPNISTNKPNFYGCNSCQYFLHENCLNAPRFLDHSSHPSHHLTLLPIPTYSNRSYTCKACGSAGSDFSFSCARCEFDIHMQCALLPQTVLLSQHHHHELELIFESPFDDEVDDETTVFVCDLCHDNVDLTYWLYYCADCDFGAHLECSISKSVSQQESRKLLVNKPRANPVVIMKTEDEPIKIQEINQEEEEEEAKEEEEAETEEEEEVETEEEEEVETEEKEEEEEEDEKEEELKIPRSILIDKHPHELELCFGSPYEDKNTLFACDACNLIMDTNESLYYCADCDFVSHLQCASPDADVFPTSQQYRNPKYSIPNPTTEMINCVTNKVKKMKHFSHPHDLELCEVQETNEIICSGCEDILCGTAYKCTNSNCEFTLHKSCFELPKKLQHNSHPNHPLTLYPTLPERDWLYFGCNACGGEPKSFVYQCLECDFSLHAKCATSWPKNVTREDHQHSLTLQYEWPFPIDDCVHIFCEVCNGLCNDSKWLYYCTECKLGTHLPCATIKKEDGSSLVNEEEEEEEMTNEQKLLMATIKAQGQQARLNFQAQMAYMNAQAISNMWRSSHRYY</sequence>
<feature type="domain" description="Zinc finger PHD-type" evidence="6">
    <location>
        <begin position="94"/>
        <end position="162"/>
    </location>
</feature>
<evidence type="ECO:0000313" key="8">
    <source>
        <dbReference type="Proteomes" id="UP000823775"/>
    </source>
</evidence>
<dbReference type="InterPro" id="IPR004146">
    <property type="entry name" value="DC1"/>
</dbReference>
<evidence type="ECO:0000313" key="7">
    <source>
        <dbReference type="EMBL" id="MCD7446820.1"/>
    </source>
</evidence>
<feature type="domain" description="Zinc finger PHD-type" evidence="6">
    <location>
        <begin position="512"/>
        <end position="557"/>
    </location>
</feature>
<dbReference type="Proteomes" id="UP000823775">
    <property type="component" value="Unassembled WGS sequence"/>
</dbReference>
<gene>
    <name evidence="7" type="ORF">HAX54_016914</name>
</gene>
<protein>
    <recommendedName>
        <fullName evidence="6">Zinc finger PHD-type domain-containing protein</fullName>
    </recommendedName>
</protein>
<dbReference type="Pfam" id="PF03107">
    <property type="entry name" value="C1_2"/>
    <property type="match status" value="6"/>
</dbReference>
<name>A0ABS8RJQ9_DATST</name>
<feature type="domain" description="Zinc finger PHD-type" evidence="6">
    <location>
        <begin position="32"/>
        <end position="80"/>
    </location>
</feature>
<accession>A0ABS8RJQ9</accession>
<dbReference type="EMBL" id="JACEIK010000021">
    <property type="protein sequence ID" value="MCD7446820.1"/>
    <property type="molecule type" value="Genomic_DNA"/>
</dbReference>